<proteinExistence type="predicted"/>
<evidence type="ECO:0000313" key="2">
    <source>
        <dbReference type="Proteomes" id="UP000276133"/>
    </source>
</evidence>
<sequence>MNKEELEENASNVKEATQIIRNLIPQISSVGEVAQNFSHVHNQLLEEIRGMRNDFNRHFDLIDSHFDFMDILNKSKTWRFKFMIVLNNLKNMRQEEQSIHLAFAVS</sequence>
<reference evidence="1 2" key="1">
    <citation type="journal article" date="2018" name="Sci. Rep.">
        <title>Genomic signatures of local adaptation to the degree of environmental predictability in rotifers.</title>
        <authorList>
            <person name="Franch-Gras L."/>
            <person name="Hahn C."/>
            <person name="Garcia-Roger E.M."/>
            <person name="Carmona M.J."/>
            <person name="Serra M."/>
            <person name="Gomez A."/>
        </authorList>
    </citation>
    <scope>NUCLEOTIDE SEQUENCE [LARGE SCALE GENOMIC DNA]</scope>
    <source>
        <strain evidence="1">HYR1</strain>
    </source>
</reference>
<dbReference type="Proteomes" id="UP000276133">
    <property type="component" value="Unassembled WGS sequence"/>
</dbReference>
<name>A0A3M7QH71_BRAPC</name>
<evidence type="ECO:0000313" key="1">
    <source>
        <dbReference type="EMBL" id="RNA10325.1"/>
    </source>
</evidence>
<dbReference type="EMBL" id="REGN01006236">
    <property type="protein sequence ID" value="RNA10325.1"/>
    <property type="molecule type" value="Genomic_DNA"/>
</dbReference>
<gene>
    <name evidence="1" type="ORF">BpHYR1_045677</name>
</gene>
<keyword evidence="2" id="KW-1185">Reference proteome</keyword>
<dbReference type="AlphaFoldDB" id="A0A3M7QH71"/>
<organism evidence="1 2">
    <name type="scientific">Brachionus plicatilis</name>
    <name type="common">Marine rotifer</name>
    <name type="synonym">Brachionus muelleri</name>
    <dbReference type="NCBI Taxonomy" id="10195"/>
    <lineage>
        <taxon>Eukaryota</taxon>
        <taxon>Metazoa</taxon>
        <taxon>Spiralia</taxon>
        <taxon>Gnathifera</taxon>
        <taxon>Rotifera</taxon>
        <taxon>Eurotatoria</taxon>
        <taxon>Monogononta</taxon>
        <taxon>Pseudotrocha</taxon>
        <taxon>Ploima</taxon>
        <taxon>Brachionidae</taxon>
        <taxon>Brachionus</taxon>
    </lineage>
</organism>
<accession>A0A3M7QH71</accession>
<comment type="caution">
    <text evidence="1">The sequence shown here is derived from an EMBL/GenBank/DDBJ whole genome shotgun (WGS) entry which is preliminary data.</text>
</comment>
<protein>
    <submittedName>
        <fullName evidence="1">Uncharacterized protein</fullName>
    </submittedName>
</protein>